<evidence type="ECO:0000256" key="4">
    <source>
        <dbReference type="SAM" id="MobiDB-lite"/>
    </source>
</evidence>
<evidence type="ECO:0000313" key="9">
    <source>
        <dbReference type="Proteomes" id="UP000314986"/>
    </source>
</evidence>
<feature type="chain" id="PRO_5021485526" evidence="6">
    <location>
        <begin position="21"/>
        <end position="695"/>
    </location>
</feature>
<accession>A0A4W3GD75</accession>
<dbReference type="Gene3D" id="3.80.10.10">
    <property type="entry name" value="Ribonuclease Inhibitor"/>
    <property type="match status" value="1"/>
</dbReference>
<evidence type="ECO:0000256" key="5">
    <source>
        <dbReference type="SAM" id="Phobius"/>
    </source>
</evidence>
<dbReference type="PANTHER" id="PTHR24366:SF172">
    <property type="entry name" value="LRRCT DOMAIN-CONTAINING PROTEIN"/>
    <property type="match status" value="1"/>
</dbReference>
<dbReference type="InterPro" id="IPR032675">
    <property type="entry name" value="LRR_dom_sf"/>
</dbReference>
<feature type="region of interest" description="Disordered" evidence="4">
    <location>
        <begin position="495"/>
        <end position="527"/>
    </location>
</feature>
<dbReference type="AlphaFoldDB" id="A0A4W3GD75"/>
<reference evidence="8" key="5">
    <citation type="submission" date="2025-09" db="UniProtKB">
        <authorList>
            <consortium name="Ensembl"/>
        </authorList>
    </citation>
    <scope>IDENTIFICATION</scope>
</reference>
<dbReference type="Pfam" id="PF13855">
    <property type="entry name" value="LRR_8"/>
    <property type="match status" value="1"/>
</dbReference>
<dbReference type="SMART" id="SM00082">
    <property type="entry name" value="LRRCT"/>
    <property type="match status" value="1"/>
</dbReference>
<keyword evidence="9" id="KW-1185">Reference proteome</keyword>
<feature type="signal peptide" evidence="6">
    <location>
        <begin position="1"/>
        <end position="20"/>
    </location>
</feature>
<organism evidence="8 9">
    <name type="scientific">Callorhinchus milii</name>
    <name type="common">Ghost shark</name>
    <dbReference type="NCBI Taxonomy" id="7868"/>
    <lineage>
        <taxon>Eukaryota</taxon>
        <taxon>Metazoa</taxon>
        <taxon>Chordata</taxon>
        <taxon>Craniata</taxon>
        <taxon>Vertebrata</taxon>
        <taxon>Chondrichthyes</taxon>
        <taxon>Holocephali</taxon>
        <taxon>Chimaeriformes</taxon>
        <taxon>Callorhinchidae</taxon>
        <taxon>Callorhinchus</taxon>
    </lineage>
</organism>
<evidence type="ECO:0000256" key="2">
    <source>
        <dbReference type="ARBA" id="ARBA00022729"/>
    </source>
</evidence>
<dbReference type="InterPro" id="IPR003591">
    <property type="entry name" value="Leu-rich_rpt_typical-subtyp"/>
</dbReference>
<dbReference type="GeneTree" id="ENSGT00940000164586"/>
<keyword evidence="3" id="KW-0677">Repeat</keyword>
<dbReference type="STRING" id="7868.ENSCMIP00000001253"/>
<dbReference type="SUPFAM" id="SSF52058">
    <property type="entry name" value="L domain-like"/>
    <property type="match status" value="1"/>
</dbReference>
<feature type="compositionally biased region" description="Polar residues" evidence="4">
    <location>
        <begin position="505"/>
        <end position="518"/>
    </location>
</feature>
<dbReference type="SMART" id="SM00369">
    <property type="entry name" value="LRR_TYP"/>
    <property type="match status" value="5"/>
</dbReference>
<keyword evidence="2 6" id="KW-0732">Signal</keyword>
<dbReference type="InterPro" id="IPR001611">
    <property type="entry name" value="Leu-rich_rpt"/>
</dbReference>
<dbReference type="InterPro" id="IPR000483">
    <property type="entry name" value="Cys-rich_flank_reg_C"/>
</dbReference>
<sequence>MMPYLAVVLIWSMCFSRCLTDEACLKQKGENVVYIFCTAVPNSSFYSSDVSVLSFFGTDFFGIGTIDRTIFNSSKLVSVTNLTIASSKVKTIERGAFRSFFNLASLDLDNNQLNAINASWFSNPASLVSLSLSRNNIHLISEDTLSLFSSLKMLDLSWNKIAGIAGRSFKSNPHLSTLNFSANQLSFLSAKVFEGVPTREMDLTKNPWNCSCELMEFASFLRDLVNKSVLEKQSAVACLDPSRLKGIPIWNVSDFHCPVTGSTTVPYEHPTVSPLSHQTQLPIVLVLLALVLFFSFLILLLIKRKHDKKPVIPEKNRTEKKETYPQEGIVNENPDENHWTKANISVSVLETDEEKMNDAHKRVKEQANFATGDRSEVPFQQETIVDESAEFAICDQALPSSPAKTPPTRSQLLLEHEQGRKRERISNITGDVEMGIYKGRVCEKQTIVLDIKSLIIVQNQGVANITRQERNEDGKPIGTILPFSKITNSDVSTISNGMHHDEHTNNTASIRGNDSSLRSPLGTRSFKPDGDEALYDARASLMNALDGSVVERQCKYSQNARNDMNGTALENEASGENVGLVKGRRETGSQRIAKGLQSGKNSFENDDISEIRPSPVSLKGTRKEMSKERHTTAAATRPQVTPACEGIVDTSSTTEDQLLHSSEYGYVNLLHEVVKNQGRWTRERWKQTHNILRKV</sequence>
<keyword evidence="1" id="KW-0433">Leucine-rich repeat</keyword>
<name>A0A4W3GD75_CALMI</name>
<evidence type="ECO:0000256" key="6">
    <source>
        <dbReference type="SAM" id="SignalP"/>
    </source>
</evidence>
<gene>
    <name evidence="8" type="primary">LOC103183062</name>
</gene>
<evidence type="ECO:0000259" key="7">
    <source>
        <dbReference type="SMART" id="SM00082"/>
    </source>
</evidence>
<reference evidence="9" key="3">
    <citation type="journal article" date="2014" name="Nature">
        <title>Elephant shark genome provides unique insights into gnathostome evolution.</title>
        <authorList>
            <consortium name="International Elephant Shark Genome Sequencing Consortium"/>
            <person name="Venkatesh B."/>
            <person name="Lee A.P."/>
            <person name="Ravi V."/>
            <person name="Maurya A.K."/>
            <person name="Lian M.M."/>
            <person name="Swann J.B."/>
            <person name="Ohta Y."/>
            <person name="Flajnik M.F."/>
            <person name="Sutoh Y."/>
            <person name="Kasahara M."/>
            <person name="Hoon S."/>
            <person name="Gangu V."/>
            <person name="Roy S.W."/>
            <person name="Irimia M."/>
            <person name="Korzh V."/>
            <person name="Kondrychyn I."/>
            <person name="Lim Z.W."/>
            <person name="Tay B.H."/>
            <person name="Tohari S."/>
            <person name="Kong K.W."/>
            <person name="Ho S."/>
            <person name="Lorente-Galdos B."/>
            <person name="Quilez J."/>
            <person name="Marques-Bonet T."/>
            <person name="Raney B.J."/>
            <person name="Ingham P.W."/>
            <person name="Tay A."/>
            <person name="Hillier L.W."/>
            <person name="Minx P."/>
            <person name="Boehm T."/>
            <person name="Wilson R.K."/>
            <person name="Brenner S."/>
            <person name="Warren W.C."/>
        </authorList>
    </citation>
    <scope>NUCLEOTIDE SEQUENCE [LARGE SCALE GENOMIC DNA]</scope>
</reference>
<keyword evidence="5" id="KW-1133">Transmembrane helix</keyword>
<dbReference type="PANTHER" id="PTHR24366">
    <property type="entry name" value="IG(IMMUNOGLOBULIN) AND LRR(LEUCINE RICH REPEAT) DOMAINS"/>
    <property type="match status" value="1"/>
</dbReference>
<dbReference type="OMA" id="CELMEFA"/>
<reference evidence="9" key="2">
    <citation type="journal article" date="2007" name="PLoS Biol.">
        <title>Survey sequencing and comparative analysis of the elephant shark (Callorhinchus milii) genome.</title>
        <authorList>
            <person name="Venkatesh B."/>
            <person name="Kirkness E.F."/>
            <person name="Loh Y.H."/>
            <person name="Halpern A.L."/>
            <person name="Lee A.P."/>
            <person name="Johnson J."/>
            <person name="Dandona N."/>
            <person name="Viswanathan L.D."/>
            <person name="Tay A."/>
            <person name="Venter J.C."/>
            <person name="Strausberg R.L."/>
            <person name="Brenner S."/>
        </authorList>
    </citation>
    <scope>NUCLEOTIDE SEQUENCE [LARGE SCALE GENOMIC DNA]</scope>
</reference>
<dbReference type="Ensembl" id="ENSCMIT00000001316.1">
    <property type="protein sequence ID" value="ENSCMIP00000001253.1"/>
    <property type="gene ID" value="ENSCMIG00000000837.1"/>
</dbReference>
<reference evidence="8" key="4">
    <citation type="submission" date="2025-08" db="UniProtKB">
        <authorList>
            <consortium name="Ensembl"/>
        </authorList>
    </citation>
    <scope>IDENTIFICATION</scope>
</reference>
<protein>
    <submittedName>
        <fullName evidence="8">Uncharacterized LOC103183062</fullName>
    </submittedName>
</protein>
<dbReference type="InParanoid" id="A0A4W3GD75"/>
<keyword evidence="5" id="KW-0472">Membrane</keyword>
<keyword evidence="5" id="KW-0812">Transmembrane</keyword>
<feature type="region of interest" description="Disordered" evidence="4">
    <location>
        <begin position="599"/>
        <end position="623"/>
    </location>
</feature>
<reference evidence="9" key="1">
    <citation type="journal article" date="2006" name="Science">
        <title>Ancient noncoding elements conserved in the human genome.</title>
        <authorList>
            <person name="Venkatesh B."/>
            <person name="Kirkness E.F."/>
            <person name="Loh Y.H."/>
            <person name="Halpern A.L."/>
            <person name="Lee A.P."/>
            <person name="Johnson J."/>
            <person name="Dandona N."/>
            <person name="Viswanathan L.D."/>
            <person name="Tay A."/>
            <person name="Venter J.C."/>
            <person name="Strausberg R.L."/>
            <person name="Brenner S."/>
        </authorList>
    </citation>
    <scope>NUCLEOTIDE SEQUENCE [LARGE SCALE GENOMIC DNA]</scope>
</reference>
<evidence type="ECO:0000256" key="3">
    <source>
        <dbReference type="ARBA" id="ARBA00022737"/>
    </source>
</evidence>
<feature type="transmembrane region" description="Helical" evidence="5">
    <location>
        <begin position="281"/>
        <end position="302"/>
    </location>
</feature>
<evidence type="ECO:0000256" key="1">
    <source>
        <dbReference type="ARBA" id="ARBA00022614"/>
    </source>
</evidence>
<proteinExistence type="predicted"/>
<evidence type="ECO:0000313" key="8">
    <source>
        <dbReference type="Ensembl" id="ENSCMIP00000001253.1"/>
    </source>
</evidence>
<feature type="domain" description="LRRCT" evidence="7">
    <location>
        <begin position="206"/>
        <end position="258"/>
    </location>
</feature>
<dbReference type="Proteomes" id="UP000314986">
    <property type="component" value="Unassembled WGS sequence"/>
</dbReference>